<dbReference type="Proteomes" id="UP000184192">
    <property type="component" value="Unassembled WGS sequence"/>
</dbReference>
<feature type="domain" description="N-acetyltransferase" evidence="1">
    <location>
        <begin position="2"/>
        <end position="164"/>
    </location>
</feature>
<organism evidence="2 3">
    <name type="scientific">Bacteroides stercorirosoris</name>
    <dbReference type="NCBI Taxonomy" id="871324"/>
    <lineage>
        <taxon>Bacteria</taxon>
        <taxon>Pseudomonadati</taxon>
        <taxon>Bacteroidota</taxon>
        <taxon>Bacteroidia</taxon>
        <taxon>Bacteroidales</taxon>
        <taxon>Bacteroidaceae</taxon>
        <taxon>Bacteroides</taxon>
    </lineage>
</organism>
<evidence type="ECO:0000313" key="3">
    <source>
        <dbReference type="Proteomes" id="UP000184192"/>
    </source>
</evidence>
<evidence type="ECO:0000259" key="1">
    <source>
        <dbReference type="PROSITE" id="PS51186"/>
    </source>
</evidence>
<dbReference type="AlphaFoldDB" id="A0A1M6BWN0"/>
<gene>
    <name evidence="2" type="ORF">SAMN05444350_103195</name>
</gene>
<sequence>MIQIRPSQFSDLDRLMEIFDYARNFMASVGNGNQWINGYPQRELIAKEITDGHCYVCEDEYKKIVGTFCFVPSPDPFYALIEDGAWLNDEPYYVIHRIASDGSYKGIGDICLNWCAKQYPSLRADTHKDNIIMQNLLMRNGFVRCGVVYVSNGTARIAYQKTIR</sequence>
<dbReference type="Gene3D" id="3.40.630.30">
    <property type="match status" value="1"/>
</dbReference>
<dbReference type="GeneID" id="92711009"/>
<evidence type="ECO:0000313" key="2">
    <source>
        <dbReference type="EMBL" id="SHI53149.1"/>
    </source>
</evidence>
<dbReference type="GO" id="GO:0016747">
    <property type="term" value="F:acyltransferase activity, transferring groups other than amino-acyl groups"/>
    <property type="evidence" value="ECO:0007669"/>
    <property type="project" value="InterPro"/>
</dbReference>
<dbReference type="Pfam" id="PF00583">
    <property type="entry name" value="Acetyltransf_1"/>
    <property type="match status" value="1"/>
</dbReference>
<dbReference type="RefSeq" id="WP_025836149.1">
    <property type="nucleotide sequence ID" value="NZ_CAMTFU010000130.1"/>
</dbReference>
<proteinExistence type="predicted"/>
<dbReference type="InterPro" id="IPR000182">
    <property type="entry name" value="GNAT_dom"/>
</dbReference>
<keyword evidence="3" id="KW-1185">Reference proteome</keyword>
<dbReference type="InterPro" id="IPR016181">
    <property type="entry name" value="Acyl_CoA_acyltransferase"/>
</dbReference>
<reference evidence="3" key="1">
    <citation type="submission" date="2016-11" db="EMBL/GenBank/DDBJ databases">
        <authorList>
            <person name="Varghese N."/>
            <person name="Submissions S."/>
        </authorList>
    </citation>
    <scope>NUCLEOTIDE SEQUENCE [LARGE SCALE GENOMIC DNA]</scope>
    <source>
        <strain evidence="3">DSM 26884</strain>
    </source>
</reference>
<accession>A0A1M6BWN0</accession>
<dbReference type="EMBL" id="FQZN01000003">
    <property type="protein sequence ID" value="SHI53149.1"/>
    <property type="molecule type" value="Genomic_DNA"/>
</dbReference>
<dbReference type="eggNOG" id="COG0456">
    <property type="taxonomic scope" value="Bacteria"/>
</dbReference>
<dbReference type="PROSITE" id="PS51186">
    <property type="entry name" value="GNAT"/>
    <property type="match status" value="1"/>
</dbReference>
<protein>
    <recommendedName>
        <fullName evidence="1">N-acetyltransferase domain-containing protein</fullName>
    </recommendedName>
</protein>
<dbReference type="SUPFAM" id="SSF55729">
    <property type="entry name" value="Acyl-CoA N-acyltransferases (Nat)"/>
    <property type="match status" value="1"/>
</dbReference>
<name>A0A1M6BWN0_9BACE</name>